<sequence>MLNHLGRYYHNALIGVERNNHGLTTLTKLKDLKYPNLYMETTVDQRSQKRTKRLGWQTTIKSKPLMIDHLAALLRDGESGICNRDTVAECQTYVIEDNGATNAQEGCFDDRVISYAIAQQMVLKLPRRKININELMYRSPGKSAY</sequence>
<reference evidence="3" key="1">
    <citation type="submission" date="2012-12" db="EMBL/GenBank/DDBJ databases">
        <authorList>
            <person name="Hellsten U."/>
            <person name="Grimwood J."/>
            <person name="Chapman J.A."/>
            <person name="Shapiro H."/>
            <person name="Aerts A."/>
            <person name="Otillar R.P."/>
            <person name="Terry A.Y."/>
            <person name="Boore J.L."/>
            <person name="Simakov O."/>
            <person name="Marletaz F."/>
            <person name="Cho S.-J."/>
            <person name="Edsinger-Gonzales E."/>
            <person name="Havlak P."/>
            <person name="Kuo D.-H."/>
            <person name="Larsson T."/>
            <person name="Lv J."/>
            <person name="Arendt D."/>
            <person name="Savage R."/>
            <person name="Osoegawa K."/>
            <person name="de Jong P."/>
            <person name="Lindberg D.R."/>
            <person name="Seaver E.C."/>
            <person name="Weisblat D.A."/>
            <person name="Putnam N.H."/>
            <person name="Grigoriev I.V."/>
            <person name="Rokhsar D.S."/>
        </authorList>
    </citation>
    <scope>NUCLEOTIDE SEQUENCE</scope>
    <source>
        <strain evidence="3">I ESC-2004</strain>
    </source>
</reference>
<dbReference type="EnsemblMetazoa" id="CapteT111675">
    <property type="protein sequence ID" value="CapteP111675"/>
    <property type="gene ID" value="CapteG111675"/>
</dbReference>
<dbReference type="Gene3D" id="3.30.420.240">
    <property type="match status" value="1"/>
</dbReference>
<dbReference type="EMBL" id="AMQN01030592">
    <property type="status" value="NOT_ANNOTATED_CDS"/>
    <property type="molecule type" value="Genomic_DNA"/>
</dbReference>
<reference evidence="1 3" key="2">
    <citation type="journal article" date="2013" name="Nature">
        <title>Insights into bilaterian evolution from three spiralian genomes.</title>
        <authorList>
            <person name="Simakov O."/>
            <person name="Marletaz F."/>
            <person name="Cho S.J."/>
            <person name="Edsinger-Gonzales E."/>
            <person name="Havlak P."/>
            <person name="Hellsten U."/>
            <person name="Kuo D.H."/>
            <person name="Larsson T."/>
            <person name="Lv J."/>
            <person name="Arendt D."/>
            <person name="Savage R."/>
            <person name="Osoegawa K."/>
            <person name="de Jong P."/>
            <person name="Grimwood J."/>
            <person name="Chapman J.A."/>
            <person name="Shapiro H."/>
            <person name="Aerts A."/>
            <person name="Otillar R.P."/>
            <person name="Terry A.Y."/>
            <person name="Boore J.L."/>
            <person name="Grigoriev I.V."/>
            <person name="Lindberg D.R."/>
            <person name="Seaver E.C."/>
            <person name="Weisblat D.A."/>
            <person name="Putnam N.H."/>
            <person name="Rokhsar D.S."/>
        </authorList>
    </citation>
    <scope>NUCLEOTIDE SEQUENCE</scope>
    <source>
        <strain evidence="1 3">I ESC-2004</strain>
    </source>
</reference>
<accession>R7TFJ2</accession>
<evidence type="ECO:0000313" key="3">
    <source>
        <dbReference type="Proteomes" id="UP000014760"/>
    </source>
</evidence>
<proteinExistence type="predicted"/>
<gene>
    <name evidence="1" type="ORF">CAPTEDRAFT_111675</name>
</gene>
<dbReference type="EMBL" id="KB310191">
    <property type="protein sequence ID" value="ELT92267.1"/>
    <property type="molecule type" value="Genomic_DNA"/>
</dbReference>
<dbReference type="Proteomes" id="UP000014760">
    <property type="component" value="Unassembled WGS sequence"/>
</dbReference>
<organism evidence="1">
    <name type="scientific">Capitella teleta</name>
    <name type="common">Polychaete worm</name>
    <dbReference type="NCBI Taxonomy" id="283909"/>
    <lineage>
        <taxon>Eukaryota</taxon>
        <taxon>Metazoa</taxon>
        <taxon>Spiralia</taxon>
        <taxon>Lophotrochozoa</taxon>
        <taxon>Annelida</taxon>
        <taxon>Polychaeta</taxon>
        <taxon>Sedentaria</taxon>
        <taxon>Scolecida</taxon>
        <taxon>Capitellidae</taxon>
        <taxon>Capitella</taxon>
    </lineage>
</organism>
<dbReference type="HOGENOM" id="CLU_1788687_0_0_1"/>
<dbReference type="AlphaFoldDB" id="R7TFJ2"/>
<keyword evidence="3" id="KW-1185">Reference proteome</keyword>
<evidence type="ECO:0000313" key="2">
    <source>
        <dbReference type="EnsemblMetazoa" id="CapteP111675"/>
    </source>
</evidence>
<protein>
    <submittedName>
        <fullName evidence="1 2">Uncharacterized protein</fullName>
    </submittedName>
</protein>
<name>R7TFJ2_CAPTE</name>
<reference evidence="2" key="3">
    <citation type="submission" date="2015-06" db="UniProtKB">
        <authorList>
            <consortium name="EnsemblMetazoa"/>
        </authorList>
    </citation>
    <scope>IDENTIFICATION</scope>
</reference>
<evidence type="ECO:0000313" key="1">
    <source>
        <dbReference type="EMBL" id="ELT92267.1"/>
    </source>
</evidence>